<sequence length="241" mass="26777">MSTGAWQVLILLAIGIVPALTSISVARNNDKTLDRLPFLYRLIWYVVLFLAINFLAELLTFQTTYGPQIIFGLVAIGSNIILMYLLVQAICFRLRSAGISIWWGLLFLLPIINLLLLLFCVFKAGDPKFIDTSSNTEIRTQATFATRILVLMGAAAYFGYFLLGVFQIAAIMAGVEYWLGWHWVFSAFIGLFLAYIPVIGTVAGVTGAIYGWGWPVLQAVVLFFGPLAFIFIIGIMADRSR</sequence>
<dbReference type="EMBL" id="CP098747">
    <property type="protein sequence ID" value="USG61466.1"/>
    <property type="molecule type" value="Genomic_DNA"/>
</dbReference>
<feature type="transmembrane region" description="Helical" evidence="1">
    <location>
        <begin position="38"/>
        <end position="56"/>
    </location>
</feature>
<feature type="transmembrane region" description="Helical" evidence="1">
    <location>
        <begin position="216"/>
        <end position="237"/>
    </location>
</feature>
<organism evidence="2 3">
    <name type="scientific">Sneathiella marina</name>
    <dbReference type="NCBI Taxonomy" id="2950108"/>
    <lineage>
        <taxon>Bacteria</taxon>
        <taxon>Pseudomonadati</taxon>
        <taxon>Pseudomonadota</taxon>
        <taxon>Alphaproteobacteria</taxon>
        <taxon>Sneathiellales</taxon>
        <taxon>Sneathiellaceae</taxon>
        <taxon>Sneathiella</taxon>
    </lineage>
</organism>
<evidence type="ECO:0000313" key="3">
    <source>
        <dbReference type="Proteomes" id="UP001056291"/>
    </source>
</evidence>
<protein>
    <recommendedName>
        <fullName evidence="4">DUF805 domain-containing protein</fullName>
    </recommendedName>
</protein>
<feature type="transmembrane region" description="Helical" evidence="1">
    <location>
        <begin position="68"/>
        <end position="87"/>
    </location>
</feature>
<keyword evidence="1" id="KW-0472">Membrane</keyword>
<evidence type="ECO:0000256" key="1">
    <source>
        <dbReference type="SAM" id="Phobius"/>
    </source>
</evidence>
<keyword evidence="1" id="KW-0812">Transmembrane</keyword>
<accession>A0ABY4W9Z3</accession>
<reference evidence="2" key="1">
    <citation type="submission" date="2022-06" db="EMBL/GenBank/DDBJ databases">
        <title>Sneathiella actinostolidae sp. nov., isolated from a sea anemonein the Western Pacific Ocean.</title>
        <authorList>
            <person name="Wei M.J."/>
        </authorList>
    </citation>
    <scope>NUCLEOTIDE SEQUENCE</scope>
    <source>
        <strain evidence="2">PHK-P5</strain>
    </source>
</reference>
<feature type="transmembrane region" description="Helical" evidence="1">
    <location>
        <begin position="99"/>
        <end position="124"/>
    </location>
</feature>
<evidence type="ECO:0000313" key="2">
    <source>
        <dbReference type="EMBL" id="USG61466.1"/>
    </source>
</evidence>
<name>A0ABY4W9Z3_9PROT</name>
<proteinExistence type="predicted"/>
<keyword evidence="3" id="KW-1185">Reference proteome</keyword>
<feature type="transmembrane region" description="Helical" evidence="1">
    <location>
        <begin position="6"/>
        <end position="26"/>
    </location>
</feature>
<feature type="transmembrane region" description="Helical" evidence="1">
    <location>
        <begin position="144"/>
        <end position="171"/>
    </location>
</feature>
<evidence type="ECO:0008006" key="4">
    <source>
        <dbReference type="Google" id="ProtNLM"/>
    </source>
</evidence>
<dbReference type="RefSeq" id="WP_251934515.1">
    <property type="nucleotide sequence ID" value="NZ_CP098747.1"/>
</dbReference>
<keyword evidence="1" id="KW-1133">Transmembrane helix</keyword>
<feature type="transmembrane region" description="Helical" evidence="1">
    <location>
        <begin position="183"/>
        <end position="210"/>
    </location>
</feature>
<dbReference type="Proteomes" id="UP001056291">
    <property type="component" value="Chromosome"/>
</dbReference>
<gene>
    <name evidence="2" type="ORF">NBZ79_00560</name>
</gene>